<dbReference type="Gene3D" id="3.30.70.1440">
    <property type="entry name" value="Multidrug efflux transporter AcrB pore domain"/>
    <property type="match status" value="1"/>
</dbReference>
<feature type="transmembrane region" description="Helical" evidence="1">
    <location>
        <begin position="858"/>
        <end position="877"/>
    </location>
</feature>
<name>A0A2U2B3J3_9BACT</name>
<proteinExistence type="predicted"/>
<dbReference type="AlphaFoldDB" id="A0A2U2B3J3"/>
<keyword evidence="1" id="KW-1133">Transmembrane helix</keyword>
<dbReference type="RefSeq" id="WP_109266210.1">
    <property type="nucleotide sequence ID" value="NZ_QEWP01000030.1"/>
</dbReference>
<feature type="transmembrane region" description="Helical" evidence="1">
    <location>
        <begin position="910"/>
        <end position="935"/>
    </location>
</feature>
<keyword evidence="1" id="KW-0812">Transmembrane</keyword>
<dbReference type="PRINTS" id="PR00702">
    <property type="entry name" value="ACRIFLAVINRP"/>
</dbReference>
<dbReference type="Gene3D" id="3.30.2090.10">
    <property type="entry name" value="Multidrug efflux transporter AcrB TolC docking domain, DN and DC subdomains"/>
    <property type="match status" value="2"/>
</dbReference>
<dbReference type="Gene3D" id="3.30.70.1320">
    <property type="entry name" value="Multidrug efflux transporter AcrB pore domain like"/>
    <property type="match status" value="1"/>
</dbReference>
<dbReference type="Gene3D" id="3.30.70.1430">
    <property type="entry name" value="Multidrug efflux transporter AcrB pore domain"/>
    <property type="match status" value="2"/>
</dbReference>
<accession>A0A2U2B3J3</accession>
<dbReference type="InterPro" id="IPR001036">
    <property type="entry name" value="Acrflvin-R"/>
</dbReference>
<feature type="transmembrane region" description="Helical" evidence="1">
    <location>
        <begin position="470"/>
        <end position="491"/>
    </location>
</feature>
<dbReference type="OrthoDB" id="9798415at2"/>
<dbReference type="EMBL" id="QEWP01000030">
    <property type="protein sequence ID" value="PWD97628.1"/>
    <property type="molecule type" value="Genomic_DNA"/>
</dbReference>
<dbReference type="Gene3D" id="1.20.1640.10">
    <property type="entry name" value="Multidrug efflux transporter AcrB transmembrane domain"/>
    <property type="match status" value="2"/>
</dbReference>
<dbReference type="PANTHER" id="PTHR32063">
    <property type="match status" value="1"/>
</dbReference>
<feature type="transmembrane region" description="Helical" evidence="1">
    <location>
        <begin position="343"/>
        <end position="359"/>
    </location>
</feature>
<evidence type="ECO:0000256" key="1">
    <source>
        <dbReference type="SAM" id="Phobius"/>
    </source>
</evidence>
<feature type="transmembrane region" description="Helical" evidence="1">
    <location>
        <begin position="987"/>
        <end position="1010"/>
    </location>
</feature>
<sequence length="1024" mass="112049">MRSLPRFSIKNPVTVSMIVLAVLLLGFISFSRLGTNLMPEIENPQLFVDIDAGERPPAEIEKQLVEPIEALVVRQKGVVNVQSRIMSGRGQITISYAWENDMDQAFLELQKVLSPYSTRDDVEELQISRFNPNADPVIQMALSDSLSGNLNQLRLLVENNLRPDLVRLEGVADVALAGEREQIIEVLTEPELLQAYGVTLSQVVNKINSFNQNVSGGYIEEKGQRFVVRGTSVISQASDLEELVIKMAGYDANTGNPGSPVLLRDLAGVNIIEGRPSSIVRIDGQDCLGLYVYKENRYNTVEMTGKVFGVMEDFQKNHPGIKMEVVENQGDFIETSIAEVSDSALIGIFIAVVVLFLFLRNWGATMVVSIAIPLSVVATFGLMYFNDLTLNLMTLGGLALGAGMLVDNAIIVLENIYRLLEQGKSAREAAIEGAGSVGGAILASTLTTVVVFLPIVYLQGISGEFFKDQAWTVAFSLFCSLGVALMVVPLLSTRLIKRKQKPASESPRNHGFYQNFLEKALNRKGVVLLFALVLMGGSYMLIPLVGSSFLPEASSDELEIEVTLPPGTRLERTDKTLNAMEKSIRRLLPADALRWVYAHSGPSVTESGQSFSRGENEGFLKIAFSNFSSSLSRQTIAGLDRLFDNVPGLELHFQHTEPALKVLVRDENAPFVLEIRGADMDVLKTTTSEIAGVLSHDPDLLNVYTSFEEEAPEVDIRIDRLKAGMLGLDIPGIISQVEAVLKEQEAGSLEKGGSRTDIKVSNEKLNISDLKNLKIIDGDKKYRLNELATILVGYEPGQILRNNQMRVGKIYAGVSGEKPYDKIVDQVEEKVASMAIPPGYRVLVTGDEQRRKESFSQLMFALILSVVLVYMVMAAQFESLIHPFTILLTIPLAGVGTIITFWILGISFNVMAFIGVVMLGGIAVNDSIILVDAINQYKLAGLPLRQSVIQAAGDRLRPILMTSLTTMLALFPLALSIGRSASLRSPLAIAVIAGLFTSTILTLLVIPCVYELFDRSGRKLNNAS</sequence>
<feature type="transmembrane region" description="Helical" evidence="1">
    <location>
        <begin position="956"/>
        <end position="975"/>
    </location>
</feature>
<dbReference type="SUPFAM" id="SSF82714">
    <property type="entry name" value="Multidrug efflux transporter AcrB TolC docking domain, DN and DC subdomains"/>
    <property type="match status" value="2"/>
</dbReference>
<dbReference type="GO" id="GO:0042910">
    <property type="term" value="F:xenobiotic transmembrane transporter activity"/>
    <property type="evidence" value="ECO:0007669"/>
    <property type="project" value="TreeGrafter"/>
</dbReference>
<feature type="transmembrane region" description="Helical" evidence="1">
    <location>
        <begin position="366"/>
        <end position="386"/>
    </location>
</feature>
<keyword evidence="1" id="KW-0472">Membrane</keyword>
<organism evidence="2 3">
    <name type="scientific">Marinilabilia rubra</name>
    <dbReference type="NCBI Taxonomy" id="2162893"/>
    <lineage>
        <taxon>Bacteria</taxon>
        <taxon>Pseudomonadati</taxon>
        <taxon>Bacteroidota</taxon>
        <taxon>Bacteroidia</taxon>
        <taxon>Marinilabiliales</taxon>
        <taxon>Marinilabiliaceae</taxon>
        <taxon>Marinilabilia</taxon>
    </lineage>
</organism>
<dbReference type="InterPro" id="IPR027463">
    <property type="entry name" value="AcrB_DN_DC_subdom"/>
</dbReference>
<keyword evidence="3" id="KW-1185">Reference proteome</keyword>
<dbReference type="SUPFAM" id="SSF82866">
    <property type="entry name" value="Multidrug efflux transporter AcrB transmembrane domain"/>
    <property type="match status" value="2"/>
</dbReference>
<dbReference type="PANTHER" id="PTHR32063:SF0">
    <property type="entry name" value="SWARMING MOTILITY PROTEIN SWRC"/>
    <property type="match status" value="1"/>
</dbReference>
<dbReference type="Proteomes" id="UP000244956">
    <property type="component" value="Unassembled WGS sequence"/>
</dbReference>
<feature type="transmembrane region" description="Helical" evidence="1">
    <location>
        <begin position="392"/>
        <end position="413"/>
    </location>
</feature>
<comment type="caution">
    <text evidence="2">The sequence shown here is derived from an EMBL/GenBank/DDBJ whole genome shotgun (WGS) entry which is preliminary data.</text>
</comment>
<reference evidence="2 3" key="1">
    <citation type="submission" date="2018-05" db="EMBL/GenBank/DDBJ databases">
        <title>Marinilabilia rubrum sp. nov., isolated from saltern sediment.</title>
        <authorList>
            <person name="Zhang R."/>
        </authorList>
    </citation>
    <scope>NUCLEOTIDE SEQUENCE [LARGE SCALE GENOMIC DNA]</scope>
    <source>
        <strain evidence="2 3">WTE16</strain>
    </source>
</reference>
<dbReference type="SUPFAM" id="SSF82693">
    <property type="entry name" value="Multidrug efflux transporter AcrB pore domain, PN1, PN2, PC1 and PC2 subdomains"/>
    <property type="match status" value="2"/>
</dbReference>
<evidence type="ECO:0000313" key="2">
    <source>
        <dbReference type="EMBL" id="PWD97628.1"/>
    </source>
</evidence>
<feature type="transmembrane region" description="Helical" evidence="1">
    <location>
        <begin position="434"/>
        <end position="458"/>
    </location>
</feature>
<dbReference type="GO" id="GO:0005886">
    <property type="term" value="C:plasma membrane"/>
    <property type="evidence" value="ECO:0007669"/>
    <property type="project" value="TreeGrafter"/>
</dbReference>
<feature type="transmembrane region" description="Helical" evidence="1">
    <location>
        <begin position="12"/>
        <end position="30"/>
    </location>
</feature>
<evidence type="ECO:0000313" key="3">
    <source>
        <dbReference type="Proteomes" id="UP000244956"/>
    </source>
</evidence>
<gene>
    <name evidence="2" type="ORF">DDZ16_19770</name>
</gene>
<feature type="transmembrane region" description="Helical" evidence="1">
    <location>
        <begin position="884"/>
        <end position="904"/>
    </location>
</feature>
<feature type="transmembrane region" description="Helical" evidence="1">
    <location>
        <begin position="526"/>
        <end position="546"/>
    </location>
</feature>
<protein>
    <submittedName>
        <fullName evidence="2">AcrB/AcrD/AcrF family protein</fullName>
    </submittedName>
</protein>
<dbReference type="Pfam" id="PF00873">
    <property type="entry name" value="ACR_tran"/>
    <property type="match status" value="1"/>
</dbReference>